<dbReference type="SUPFAM" id="SSF50494">
    <property type="entry name" value="Trypsin-like serine proteases"/>
    <property type="match status" value="1"/>
</dbReference>
<evidence type="ECO:0000313" key="4">
    <source>
        <dbReference type="Proteomes" id="UP000637578"/>
    </source>
</evidence>
<comment type="caution">
    <text evidence="3">The sequence shown here is derived from an EMBL/GenBank/DDBJ whole genome shotgun (WGS) entry which is preliminary data.</text>
</comment>
<feature type="signal peptide" evidence="2">
    <location>
        <begin position="1"/>
        <end position="25"/>
    </location>
</feature>
<gene>
    <name evidence="3" type="ORF">GCM10012275_17440</name>
</gene>
<evidence type="ECO:0000313" key="3">
    <source>
        <dbReference type="EMBL" id="GGM46900.1"/>
    </source>
</evidence>
<accession>A0A8J3C751</accession>
<dbReference type="Pfam" id="PF13365">
    <property type="entry name" value="Trypsin_2"/>
    <property type="match status" value="1"/>
</dbReference>
<keyword evidence="4" id="KW-1185">Reference proteome</keyword>
<organism evidence="3 4">
    <name type="scientific">Longimycelium tulufanense</name>
    <dbReference type="NCBI Taxonomy" id="907463"/>
    <lineage>
        <taxon>Bacteria</taxon>
        <taxon>Bacillati</taxon>
        <taxon>Actinomycetota</taxon>
        <taxon>Actinomycetes</taxon>
        <taxon>Pseudonocardiales</taxon>
        <taxon>Pseudonocardiaceae</taxon>
        <taxon>Longimycelium</taxon>
    </lineage>
</organism>
<name>A0A8J3C751_9PSEU</name>
<reference evidence="3" key="1">
    <citation type="journal article" date="2014" name="Int. J. Syst. Evol. Microbiol.">
        <title>Complete genome sequence of Corynebacterium casei LMG S-19264T (=DSM 44701T), isolated from a smear-ripened cheese.</title>
        <authorList>
            <consortium name="US DOE Joint Genome Institute (JGI-PGF)"/>
            <person name="Walter F."/>
            <person name="Albersmeier A."/>
            <person name="Kalinowski J."/>
            <person name="Ruckert C."/>
        </authorList>
    </citation>
    <scope>NUCLEOTIDE SEQUENCE</scope>
    <source>
        <strain evidence="3">CGMCC 4.5737</strain>
    </source>
</reference>
<dbReference type="RefSeq" id="WP_189055740.1">
    <property type="nucleotide sequence ID" value="NZ_BMMK01000006.1"/>
</dbReference>
<sequence length="398" mass="42517">MRRTLQLIAVALLGAAPMLAGSAVALPPVPADAPATRAAATAQSTQEVGTEETVSVRLGTDTTTATIHRTGAWYVKVRIAGLHLQPGESLTVADPDGSEIHTYSADPRRAAPGDSPASPDGAGFWALSVTGDTAVVSLRGRDGAAPSPLSSATLDRITRGFTELEFAQRAAVQPFSICGRNDYKDVVCYRSNAPTEFSKTPPVARLLMNGRTLCSGWRLGPNNRLMTNNHCLANTNIARRTEVWFNYQCPTCGGSGSEPVTKVLGNQVLKTDAGLDFTLFDVRNFNAVTKFGYLELDARLPGIGEEMYLVEHPRGQTKKLALADDQSRSGNCEVRDVRVDGNIRDSDIAYMCDTEGGSSGSPVLSRRTHRVIALHHFGGCPNQGVRIDLIANKIGGLI</sequence>
<dbReference type="Proteomes" id="UP000637578">
    <property type="component" value="Unassembled WGS sequence"/>
</dbReference>
<feature type="chain" id="PRO_5035233356" description="Serine protease" evidence="2">
    <location>
        <begin position="26"/>
        <end position="398"/>
    </location>
</feature>
<dbReference type="PANTHER" id="PTHR36234:SF5">
    <property type="entry name" value="LYSYL ENDOPEPTIDASE"/>
    <property type="match status" value="1"/>
</dbReference>
<evidence type="ECO:0000256" key="2">
    <source>
        <dbReference type="SAM" id="SignalP"/>
    </source>
</evidence>
<dbReference type="PANTHER" id="PTHR36234">
    <property type="entry name" value="LYSYL ENDOPEPTIDASE"/>
    <property type="match status" value="1"/>
</dbReference>
<dbReference type="InterPro" id="IPR009003">
    <property type="entry name" value="Peptidase_S1_PA"/>
</dbReference>
<dbReference type="AlphaFoldDB" id="A0A8J3C751"/>
<proteinExistence type="predicted"/>
<dbReference type="EMBL" id="BMMK01000006">
    <property type="protein sequence ID" value="GGM46900.1"/>
    <property type="molecule type" value="Genomic_DNA"/>
</dbReference>
<reference evidence="3" key="2">
    <citation type="submission" date="2020-09" db="EMBL/GenBank/DDBJ databases">
        <authorList>
            <person name="Sun Q."/>
            <person name="Zhou Y."/>
        </authorList>
    </citation>
    <scope>NUCLEOTIDE SEQUENCE</scope>
    <source>
        <strain evidence="3">CGMCC 4.5737</strain>
    </source>
</reference>
<keyword evidence="2" id="KW-0732">Signal</keyword>
<dbReference type="InterPro" id="IPR043504">
    <property type="entry name" value="Peptidase_S1_PA_chymotrypsin"/>
</dbReference>
<evidence type="ECO:0008006" key="5">
    <source>
        <dbReference type="Google" id="ProtNLM"/>
    </source>
</evidence>
<protein>
    <recommendedName>
        <fullName evidence="5">Serine protease</fullName>
    </recommendedName>
</protein>
<dbReference type="Gene3D" id="2.40.10.10">
    <property type="entry name" value="Trypsin-like serine proteases"/>
    <property type="match status" value="2"/>
</dbReference>
<feature type="region of interest" description="Disordered" evidence="1">
    <location>
        <begin position="90"/>
        <end position="119"/>
    </location>
</feature>
<evidence type="ECO:0000256" key="1">
    <source>
        <dbReference type="SAM" id="MobiDB-lite"/>
    </source>
</evidence>